<dbReference type="GO" id="GO:0005886">
    <property type="term" value="C:plasma membrane"/>
    <property type="evidence" value="ECO:0007669"/>
    <property type="project" value="TreeGrafter"/>
</dbReference>
<feature type="transmembrane region" description="Helical" evidence="1">
    <location>
        <begin position="311"/>
        <end position="329"/>
    </location>
</feature>
<evidence type="ECO:0000256" key="1">
    <source>
        <dbReference type="SAM" id="Phobius"/>
    </source>
</evidence>
<evidence type="ECO:0000313" key="2">
    <source>
        <dbReference type="EMBL" id="MBB1089090.1"/>
    </source>
</evidence>
<keyword evidence="1" id="KW-0472">Membrane</keyword>
<proteinExistence type="predicted"/>
<dbReference type="PANTHER" id="PTHR30092:SF0">
    <property type="entry name" value="INNER MEMBRANE PROTEIN CRED"/>
    <property type="match status" value="1"/>
</dbReference>
<keyword evidence="1" id="KW-0812">Transmembrane</keyword>
<dbReference type="Pfam" id="PF06123">
    <property type="entry name" value="CreD"/>
    <property type="match status" value="1"/>
</dbReference>
<evidence type="ECO:0000313" key="3">
    <source>
        <dbReference type="Proteomes" id="UP000552587"/>
    </source>
</evidence>
<organism evidence="2 3">
    <name type="scientific">Marilutibacter penaei</name>
    <dbReference type="NCBI Taxonomy" id="2759900"/>
    <lineage>
        <taxon>Bacteria</taxon>
        <taxon>Pseudomonadati</taxon>
        <taxon>Pseudomonadota</taxon>
        <taxon>Gammaproteobacteria</taxon>
        <taxon>Lysobacterales</taxon>
        <taxon>Lysobacteraceae</taxon>
        <taxon>Marilutibacter</taxon>
    </lineage>
</organism>
<keyword evidence="1" id="KW-1133">Transmembrane helix</keyword>
<reference evidence="2 3" key="1">
    <citation type="submission" date="2020-07" db="EMBL/GenBank/DDBJ databases">
        <authorList>
            <person name="Xu S."/>
            <person name="Li A."/>
        </authorList>
    </citation>
    <scope>NUCLEOTIDE SEQUENCE [LARGE SCALE GENOMIC DNA]</scope>
    <source>
        <strain evidence="2 3">SG-8</strain>
    </source>
</reference>
<gene>
    <name evidence="2" type="primary">creD</name>
    <name evidence="2" type="ORF">H4F99_11425</name>
</gene>
<comment type="caution">
    <text evidence="2">The sequence shown here is derived from an EMBL/GenBank/DDBJ whole genome shotgun (WGS) entry which is preliminary data.</text>
</comment>
<dbReference type="InterPro" id="IPR010364">
    <property type="entry name" value="Uncharacterised_IM_CreD"/>
</dbReference>
<feature type="transmembrane region" description="Helical" evidence="1">
    <location>
        <begin position="392"/>
        <end position="409"/>
    </location>
</feature>
<dbReference type="EMBL" id="JACHTE010000007">
    <property type="protein sequence ID" value="MBB1089090.1"/>
    <property type="molecule type" value="Genomic_DNA"/>
</dbReference>
<dbReference type="PIRSF" id="PIRSF004548">
    <property type="entry name" value="CreD"/>
    <property type="match status" value="1"/>
</dbReference>
<feature type="transmembrane region" description="Helical" evidence="1">
    <location>
        <begin position="415"/>
        <end position="434"/>
    </location>
</feature>
<protein>
    <submittedName>
        <fullName evidence="2">Cell envelope integrity protein CreD</fullName>
    </submittedName>
</protein>
<name>A0A7W3U5M0_9GAMM</name>
<dbReference type="AlphaFoldDB" id="A0A7W3U5M0"/>
<dbReference type="Proteomes" id="UP000552587">
    <property type="component" value="Unassembled WGS sequence"/>
</dbReference>
<sequence length="452" mass="49342">MRLWMKILLVAGMTLAILVPLTMIRGVINERQTHRMEAVQEVAQSYAGAQAFAGPVLVVPYSERTWVEEKGEDGVVREVERWQDRRWVFFPETLELSGPLKPDTRRLGLHEVRVYEWDGVAEARFDAPIPATPEGDARRIGKPWLSYGIADVRGLGGQPSVTLDGRTVAVEEGLGSRNGNGIHVRLDAPLPGARLAFESRMAFLLAGTESLSLAPLGKQNDFSIASGWPHPRFGGSFLPRGRDVRPDGFTARWQVASVATAAQRQYLDGASLPGEPTRDPHGDARGTLDVVQVSLVDPVNVYSKADRATKYGLLFVLLTFVGFFVFELVKHLPIHPIQYGLVGLALAIFFLLLVSLSEHIAFGWAYLAASVACLGLIGFYLAAVLRSAWRGWGFAAMLGLLYAALYGLLVSEDNALVLGSGLLFVVLAALMTVTRKVDWYQLARGGQAAPHA</sequence>
<dbReference type="PANTHER" id="PTHR30092">
    <property type="entry name" value="INNER MEMBRANE PROTEIN CRED"/>
    <property type="match status" value="1"/>
</dbReference>
<feature type="transmembrane region" description="Helical" evidence="1">
    <location>
        <begin position="363"/>
        <end position="385"/>
    </location>
</feature>
<accession>A0A7W3U5M0</accession>
<keyword evidence="3" id="KW-1185">Reference proteome</keyword>
<dbReference type="RefSeq" id="WP_182669860.1">
    <property type="nucleotide sequence ID" value="NZ_JACHTE010000007.1"/>
</dbReference>
<dbReference type="NCBIfam" id="NF008712">
    <property type="entry name" value="PRK11715.1-1"/>
    <property type="match status" value="1"/>
</dbReference>
<feature type="transmembrane region" description="Helical" evidence="1">
    <location>
        <begin position="336"/>
        <end position="357"/>
    </location>
</feature>